<dbReference type="InterPro" id="IPR008030">
    <property type="entry name" value="NmrA-like"/>
</dbReference>
<dbReference type="InterPro" id="IPR051604">
    <property type="entry name" value="Ergot_Alk_Oxidoreductase"/>
</dbReference>
<comment type="caution">
    <text evidence="2">The sequence shown here is derived from an EMBL/GenBank/DDBJ whole genome shotgun (WGS) entry which is preliminary data.</text>
</comment>
<sequence length="268" mass="28577">MILVTGASGKTGRRVIDRLTAEGRDFRAVGRSSEPPFEWERPETWPAVLEGARVAYIVHPELAAPGAAEVIAEFAAVAGSAGVERLVLLSGRGESGAEVSERAVRESGLAWTVVRASWFAQNFTEGLLHPAPGGGVFALPAGEVREPVVDAEDIADVVTAALTDPRHEGRLYDVTGSRLLAFAEMADEISRAAGRPVHYAAISPDAFRELLTPHVGPAGAEMYVQLCAEVFDGRNEKAGEGVREALGREPRDFTAFCRDAAATGVWSW</sequence>
<accession>A0A2T0K6E1</accession>
<organism evidence="2 3">
    <name type="scientific">Actinoplanes italicus</name>
    <dbReference type="NCBI Taxonomy" id="113567"/>
    <lineage>
        <taxon>Bacteria</taxon>
        <taxon>Bacillati</taxon>
        <taxon>Actinomycetota</taxon>
        <taxon>Actinomycetes</taxon>
        <taxon>Micromonosporales</taxon>
        <taxon>Micromonosporaceae</taxon>
        <taxon>Actinoplanes</taxon>
    </lineage>
</organism>
<evidence type="ECO:0000313" key="3">
    <source>
        <dbReference type="Proteomes" id="UP000239415"/>
    </source>
</evidence>
<proteinExistence type="predicted"/>
<dbReference type="PANTHER" id="PTHR43162">
    <property type="match status" value="1"/>
</dbReference>
<dbReference type="Proteomes" id="UP000239415">
    <property type="component" value="Unassembled WGS sequence"/>
</dbReference>
<keyword evidence="3" id="KW-1185">Reference proteome</keyword>
<evidence type="ECO:0000313" key="2">
    <source>
        <dbReference type="EMBL" id="PRX18580.1"/>
    </source>
</evidence>
<dbReference type="Gene3D" id="3.40.50.720">
    <property type="entry name" value="NAD(P)-binding Rossmann-like Domain"/>
    <property type="match status" value="1"/>
</dbReference>
<reference evidence="2 3" key="1">
    <citation type="submission" date="2018-03" db="EMBL/GenBank/DDBJ databases">
        <title>Genomic Encyclopedia of Archaeal and Bacterial Type Strains, Phase II (KMG-II): from individual species to whole genera.</title>
        <authorList>
            <person name="Goeker M."/>
        </authorList>
    </citation>
    <scope>NUCLEOTIDE SEQUENCE [LARGE SCALE GENOMIC DNA]</scope>
    <source>
        <strain evidence="2 3">DSM 43146</strain>
    </source>
</reference>
<dbReference type="AlphaFoldDB" id="A0A2T0K6E1"/>
<dbReference type="Gene3D" id="3.90.25.10">
    <property type="entry name" value="UDP-galactose 4-epimerase, domain 1"/>
    <property type="match status" value="1"/>
</dbReference>
<name>A0A2T0K6E1_9ACTN</name>
<dbReference type="Pfam" id="PF05368">
    <property type="entry name" value="NmrA"/>
    <property type="match status" value="1"/>
</dbReference>
<dbReference type="SUPFAM" id="SSF51735">
    <property type="entry name" value="NAD(P)-binding Rossmann-fold domains"/>
    <property type="match status" value="1"/>
</dbReference>
<gene>
    <name evidence="2" type="ORF">CLV67_11254</name>
</gene>
<evidence type="ECO:0000259" key="1">
    <source>
        <dbReference type="Pfam" id="PF05368"/>
    </source>
</evidence>
<dbReference type="EMBL" id="PVMZ01000012">
    <property type="protein sequence ID" value="PRX18580.1"/>
    <property type="molecule type" value="Genomic_DNA"/>
</dbReference>
<dbReference type="PANTHER" id="PTHR43162:SF1">
    <property type="entry name" value="PRESTALK A DIFFERENTIATION PROTEIN A"/>
    <property type="match status" value="1"/>
</dbReference>
<protein>
    <submittedName>
        <fullName evidence="2">Uncharacterized protein YbjT (DUF2867 family)</fullName>
    </submittedName>
</protein>
<dbReference type="RefSeq" id="WP_203737387.1">
    <property type="nucleotide sequence ID" value="NZ_BOMO01000108.1"/>
</dbReference>
<feature type="domain" description="NmrA-like" evidence="1">
    <location>
        <begin position="101"/>
        <end position="231"/>
    </location>
</feature>
<dbReference type="InterPro" id="IPR036291">
    <property type="entry name" value="NAD(P)-bd_dom_sf"/>
</dbReference>